<reference evidence="1 2" key="1">
    <citation type="submission" date="2019-06" db="EMBL/GenBank/DDBJ databases">
        <title>Complete genome sequence of Methanoculleus chikugoensis strain MG62.</title>
        <authorList>
            <person name="Asakawa S."/>
            <person name="Dianou D."/>
        </authorList>
    </citation>
    <scope>NUCLEOTIDE SEQUENCE [LARGE SCALE GENOMIC DNA]</scope>
    <source>
        <strain evidence="1 2">MG62</strain>
    </source>
</reference>
<organism evidence="1 2">
    <name type="scientific">Methanoculleus chikugoensis</name>
    <dbReference type="NCBI Taxonomy" id="118126"/>
    <lineage>
        <taxon>Archaea</taxon>
        <taxon>Methanobacteriati</taxon>
        <taxon>Methanobacteriota</taxon>
        <taxon>Stenosarchaea group</taxon>
        <taxon>Methanomicrobia</taxon>
        <taxon>Methanomicrobiales</taxon>
        <taxon>Methanomicrobiaceae</taxon>
        <taxon>Methanoculleus</taxon>
    </lineage>
</organism>
<gene>
    <name evidence="1" type="ORF">MchiMG62_08200</name>
</gene>
<dbReference type="EMBL" id="AP019781">
    <property type="protein sequence ID" value="BBL67639.1"/>
    <property type="molecule type" value="Genomic_DNA"/>
</dbReference>
<evidence type="ECO:0008006" key="3">
    <source>
        <dbReference type="Google" id="ProtNLM"/>
    </source>
</evidence>
<evidence type="ECO:0000313" key="2">
    <source>
        <dbReference type="Proteomes" id="UP000824969"/>
    </source>
</evidence>
<name>A0ABN5XGN4_9EURY</name>
<keyword evidence="2" id="KW-1185">Reference proteome</keyword>
<proteinExistence type="predicted"/>
<sequence length="95" mass="10933">MGQYIRGDLQHEPDVPVMWVERADVKEIKCRVVLRHENLFTDTCLIVCISKGKIWDMRVFCSWKEQPGIRFPPQTGMGDSVDRILCKKLVQSVAG</sequence>
<accession>A0ABN5XGN4</accession>
<dbReference type="Proteomes" id="UP000824969">
    <property type="component" value="Chromosome"/>
</dbReference>
<protein>
    <recommendedName>
        <fullName evidence="3">PemK-like protein</fullName>
    </recommendedName>
</protein>
<evidence type="ECO:0000313" key="1">
    <source>
        <dbReference type="EMBL" id="BBL67639.1"/>
    </source>
</evidence>